<dbReference type="AlphaFoldDB" id="A0AAV7QSV4"/>
<sequence length="224" mass="23239">MAADKVPEALHLLREVGRLDMLREGVEAVLACSSSREPDERQAVRRRGGGRSKGRAGGAVLKGRGRALPLRGSGFRVSPPPRGLGSHARGSPRGARLRREPAQGAVWPWEGGPQERASRTPPARGLIIGRMKGVAKSRAVAASRCSTVASNPRDFSVARDGGCGPLWQDGNVRGQVGEESSGWCAGSQALLVGGQTGDGVTDRQLGRGNGRGSGGGGARELGLE</sequence>
<evidence type="ECO:0000313" key="3">
    <source>
        <dbReference type="Proteomes" id="UP001066276"/>
    </source>
</evidence>
<reference evidence="2" key="1">
    <citation type="journal article" date="2022" name="bioRxiv">
        <title>Sequencing and chromosome-scale assembly of the giantPleurodeles waltlgenome.</title>
        <authorList>
            <person name="Brown T."/>
            <person name="Elewa A."/>
            <person name="Iarovenko S."/>
            <person name="Subramanian E."/>
            <person name="Araus A.J."/>
            <person name="Petzold A."/>
            <person name="Susuki M."/>
            <person name="Suzuki K.-i.T."/>
            <person name="Hayashi T."/>
            <person name="Toyoda A."/>
            <person name="Oliveira C."/>
            <person name="Osipova E."/>
            <person name="Leigh N.D."/>
            <person name="Simon A."/>
            <person name="Yun M.H."/>
        </authorList>
    </citation>
    <scope>NUCLEOTIDE SEQUENCE</scope>
    <source>
        <strain evidence="2">20211129_DDA</strain>
        <tissue evidence="2">Liver</tissue>
    </source>
</reference>
<proteinExistence type="predicted"/>
<feature type="region of interest" description="Disordered" evidence="1">
    <location>
        <begin position="33"/>
        <end position="101"/>
    </location>
</feature>
<dbReference type="EMBL" id="JANPWB010000010">
    <property type="protein sequence ID" value="KAJ1143586.1"/>
    <property type="molecule type" value="Genomic_DNA"/>
</dbReference>
<protein>
    <submittedName>
        <fullName evidence="2">Uncharacterized protein</fullName>
    </submittedName>
</protein>
<gene>
    <name evidence="2" type="ORF">NDU88_009893</name>
</gene>
<dbReference type="Proteomes" id="UP001066276">
    <property type="component" value="Chromosome 6"/>
</dbReference>
<keyword evidence="3" id="KW-1185">Reference proteome</keyword>
<evidence type="ECO:0000313" key="2">
    <source>
        <dbReference type="EMBL" id="KAJ1143586.1"/>
    </source>
</evidence>
<feature type="compositionally biased region" description="Basic residues" evidence="1">
    <location>
        <begin position="44"/>
        <end position="54"/>
    </location>
</feature>
<feature type="compositionally biased region" description="Gly residues" evidence="1">
    <location>
        <begin position="207"/>
        <end position="224"/>
    </location>
</feature>
<evidence type="ECO:0000256" key="1">
    <source>
        <dbReference type="SAM" id="MobiDB-lite"/>
    </source>
</evidence>
<accession>A0AAV7QSV4</accession>
<comment type="caution">
    <text evidence="2">The sequence shown here is derived from an EMBL/GenBank/DDBJ whole genome shotgun (WGS) entry which is preliminary data.</text>
</comment>
<feature type="region of interest" description="Disordered" evidence="1">
    <location>
        <begin position="193"/>
        <end position="224"/>
    </location>
</feature>
<organism evidence="2 3">
    <name type="scientific">Pleurodeles waltl</name>
    <name type="common">Iberian ribbed newt</name>
    <dbReference type="NCBI Taxonomy" id="8319"/>
    <lineage>
        <taxon>Eukaryota</taxon>
        <taxon>Metazoa</taxon>
        <taxon>Chordata</taxon>
        <taxon>Craniata</taxon>
        <taxon>Vertebrata</taxon>
        <taxon>Euteleostomi</taxon>
        <taxon>Amphibia</taxon>
        <taxon>Batrachia</taxon>
        <taxon>Caudata</taxon>
        <taxon>Salamandroidea</taxon>
        <taxon>Salamandridae</taxon>
        <taxon>Pleurodelinae</taxon>
        <taxon>Pleurodeles</taxon>
    </lineage>
</organism>
<name>A0AAV7QSV4_PLEWA</name>